<dbReference type="Proteomes" id="UP000326924">
    <property type="component" value="Unassembled WGS sequence"/>
</dbReference>
<reference evidence="2 3" key="1">
    <citation type="submission" date="2019-09" db="EMBL/GenBank/DDBJ databases">
        <title>Draft genome of the ectomycorrhizal ascomycete Sphaerosporella brunnea.</title>
        <authorList>
            <consortium name="DOE Joint Genome Institute"/>
            <person name="Benucci G.M."/>
            <person name="Marozzi G."/>
            <person name="Antonielli L."/>
            <person name="Sanchez S."/>
            <person name="Marco P."/>
            <person name="Wang X."/>
            <person name="Falini L.B."/>
            <person name="Barry K."/>
            <person name="Haridas S."/>
            <person name="Lipzen A."/>
            <person name="Labutti K."/>
            <person name="Grigoriev I.V."/>
            <person name="Murat C."/>
            <person name="Martin F."/>
            <person name="Albertini E."/>
            <person name="Donnini D."/>
            <person name="Bonito G."/>
        </authorList>
    </citation>
    <scope>NUCLEOTIDE SEQUENCE [LARGE SCALE GENOMIC DNA]</scope>
    <source>
        <strain evidence="2 3">Sb_GMNB300</strain>
    </source>
</reference>
<sequence length="233" mass="25813">MSPRTTNKRHSVRKIANVSNYHYAKRLRHDYERRVTREVTRLFSICCPVRSNHSIPCIPTDTDVYMEHPDFPSSPSYTPPAATRDQDADVLMANNAIPSSSTTNITPATNTVAIDKDATTTDPDVPMADNDIPSSTSGMSSDEDDEMSDGAISSSATSTKTSAATSIPASLLKGNNTTATKNTASTSSTTASSKISEAKRTWEWEWERERVPSEIEEEWAIMRDEIYAREKLW</sequence>
<dbReference type="InParanoid" id="A0A5J5ENG2"/>
<comment type="caution">
    <text evidence="2">The sequence shown here is derived from an EMBL/GenBank/DDBJ whole genome shotgun (WGS) entry which is preliminary data.</text>
</comment>
<proteinExistence type="predicted"/>
<keyword evidence="3" id="KW-1185">Reference proteome</keyword>
<accession>A0A5J5ENG2</accession>
<evidence type="ECO:0000256" key="1">
    <source>
        <dbReference type="SAM" id="MobiDB-lite"/>
    </source>
</evidence>
<dbReference type="AlphaFoldDB" id="A0A5J5ENG2"/>
<evidence type="ECO:0000313" key="3">
    <source>
        <dbReference type="Proteomes" id="UP000326924"/>
    </source>
</evidence>
<name>A0A5J5ENG2_9PEZI</name>
<evidence type="ECO:0000313" key="2">
    <source>
        <dbReference type="EMBL" id="KAA8896268.1"/>
    </source>
</evidence>
<feature type="region of interest" description="Disordered" evidence="1">
    <location>
        <begin position="117"/>
        <end position="199"/>
    </location>
</feature>
<feature type="compositionally biased region" description="Low complexity" evidence="1">
    <location>
        <begin position="149"/>
        <end position="194"/>
    </location>
</feature>
<protein>
    <submittedName>
        <fullName evidence="2">Uncharacterized protein</fullName>
    </submittedName>
</protein>
<gene>
    <name evidence="2" type="ORF">FN846DRAFT_910840</name>
</gene>
<organism evidence="2 3">
    <name type="scientific">Sphaerosporella brunnea</name>
    <dbReference type="NCBI Taxonomy" id="1250544"/>
    <lineage>
        <taxon>Eukaryota</taxon>
        <taxon>Fungi</taxon>
        <taxon>Dikarya</taxon>
        <taxon>Ascomycota</taxon>
        <taxon>Pezizomycotina</taxon>
        <taxon>Pezizomycetes</taxon>
        <taxon>Pezizales</taxon>
        <taxon>Pyronemataceae</taxon>
        <taxon>Sphaerosporella</taxon>
    </lineage>
</organism>
<dbReference type="EMBL" id="VXIS01000218">
    <property type="protein sequence ID" value="KAA8896268.1"/>
    <property type="molecule type" value="Genomic_DNA"/>
</dbReference>